<sequence>MLGGAAGCVMRVSDDAMLVEQARSIAAQLDARWFADFDELCGLAEILAAAGFLVSPVDVVEFFRRPWRYSAEHEVWQRCGRPSDVRGAAGEVLVALLDAGGRGAPPLTLAPQVR</sequence>
<dbReference type="PATRIC" id="fig|1807.13.peg.1006"/>
<dbReference type="Proteomes" id="UP000034150">
    <property type="component" value="Unassembled WGS sequence"/>
</dbReference>
<gene>
    <name evidence="1" type="ORF">WN67_00970</name>
</gene>
<dbReference type="EMBL" id="LAUZ02000007">
    <property type="protein sequence ID" value="KKF03840.1"/>
    <property type="molecule type" value="Genomic_DNA"/>
</dbReference>
<protein>
    <submittedName>
        <fullName evidence="1">Uncharacterized protein</fullName>
    </submittedName>
</protein>
<evidence type="ECO:0000313" key="1">
    <source>
        <dbReference type="EMBL" id="KKF03840.1"/>
    </source>
</evidence>
<evidence type="ECO:0000313" key="2">
    <source>
        <dbReference type="Proteomes" id="UP000034150"/>
    </source>
</evidence>
<organism evidence="1 2">
    <name type="scientific">Mycolicibacterium obuense</name>
    <dbReference type="NCBI Taxonomy" id="1807"/>
    <lineage>
        <taxon>Bacteria</taxon>
        <taxon>Bacillati</taxon>
        <taxon>Actinomycetota</taxon>
        <taxon>Actinomycetes</taxon>
        <taxon>Mycobacteriales</taxon>
        <taxon>Mycobacteriaceae</taxon>
        <taxon>Mycolicibacterium</taxon>
    </lineage>
</organism>
<dbReference type="AlphaFoldDB" id="A0A0M2K9F5"/>
<proteinExistence type="predicted"/>
<name>A0A0M2K9F5_9MYCO</name>
<keyword evidence="2" id="KW-1185">Reference proteome</keyword>
<reference evidence="1 2" key="1">
    <citation type="journal article" date="2015" name="Genome Announc.">
        <title>Draft Genome Sequence of Mycobacterium obuense Strain UC1, Isolated from Patient Sputum.</title>
        <authorList>
            <person name="Greninger A.L."/>
            <person name="Cunningham G."/>
            <person name="Hsu E.D."/>
            <person name="Yu J.M."/>
            <person name="Chiu C.Y."/>
            <person name="Miller S."/>
        </authorList>
    </citation>
    <scope>NUCLEOTIDE SEQUENCE [LARGE SCALE GENOMIC DNA]</scope>
    <source>
        <strain evidence="1 2">UC1</strain>
    </source>
</reference>
<accession>A0A0M2K9F5</accession>
<comment type="caution">
    <text evidence="1">The sequence shown here is derived from an EMBL/GenBank/DDBJ whole genome shotgun (WGS) entry which is preliminary data.</text>
</comment>